<evidence type="ECO:0000256" key="2">
    <source>
        <dbReference type="ARBA" id="ARBA00022801"/>
    </source>
</evidence>
<dbReference type="EMBL" id="CAJMWV010003912">
    <property type="protein sequence ID" value="CAE6490074.1"/>
    <property type="molecule type" value="Genomic_DNA"/>
</dbReference>
<protein>
    <recommendedName>
        <fullName evidence="3">Carboxylic ester hydrolase</fullName>
        <ecNumber evidence="3">3.1.1.-</ecNumber>
    </recommendedName>
</protein>
<dbReference type="InterPro" id="IPR019826">
    <property type="entry name" value="Carboxylesterase_B_AS"/>
</dbReference>
<dbReference type="InterPro" id="IPR029058">
    <property type="entry name" value="AB_hydrolase_fold"/>
</dbReference>
<evidence type="ECO:0000256" key="1">
    <source>
        <dbReference type="ARBA" id="ARBA00005964"/>
    </source>
</evidence>
<evidence type="ECO:0000259" key="4">
    <source>
        <dbReference type="Pfam" id="PF00135"/>
    </source>
</evidence>
<dbReference type="PROSITE" id="PS00122">
    <property type="entry name" value="CARBOXYLESTERASE_B_1"/>
    <property type="match status" value="1"/>
</dbReference>
<evidence type="ECO:0000313" key="6">
    <source>
        <dbReference type="Proteomes" id="UP000663831"/>
    </source>
</evidence>
<dbReference type="SUPFAM" id="SSF53474">
    <property type="entry name" value="alpha/beta-Hydrolases"/>
    <property type="match status" value="1"/>
</dbReference>
<reference evidence="5" key="1">
    <citation type="submission" date="2021-01" db="EMBL/GenBank/DDBJ databases">
        <authorList>
            <person name="Kaushik A."/>
        </authorList>
    </citation>
    <scope>NUCLEOTIDE SEQUENCE</scope>
    <source>
        <strain evidence="5">AG3-1AP</strain>
    </source>
</reference>
<proteinExistence type="inferred from homology"/>
<dbReference type="Pfam" id="PF00135">
    <property type="entry name" value="COesterase"/>
    <property type="match status" value="1"/>
</dbReference>
<organism evidence="5 6">
    <name type="scientific">Rhizoctonia solani</name>
    <dbReference type="NCBI Taxonomy" id="456999"/>
    <lineage>
        <taxon>Eukaryota</taxon>
        <taxon>Fungi</taxon>
        <taxon>Dikarya</taxon>
        <taxon>Basidiomycota</taxon>
        <taxon>Agaricomycotina</taxon>
        <taxon>Agaricomycetes</taxon>
        <taxon>Cantharellales</taxon>
        <taxon>Ceratobasidiaceae</taxon>
        <taxon>Rhizoctonia</taxon>
    </lineage>
</organism>
<name>A0A8H3H9R5_9AGAM</name>
<dbReference type="OrthoDB" id="408631at2759"/>
<dbReference type="AlphaFoldDB" id="A0A8H3H9R5"/>
<evidence type="ECO:0000313" key="5">
    <source>
        <dbReference type="EMBL" id="CAE6490074.1"/>
    </source>
</evidence>
<dbReference type="Gene3D" id="3.40.50.1820">
    <property type="entry name" value="alpha/beta hydrolase"/>
    <property type="match status" value="1"/>
</dbReference>
<gene>
    <name evidence="5" type="ORF">RDB_LOCUS107868</name>
</gene>
<dbReference type="PANTHER" id="PTHR11559">
    <property type="entry name" value="CARBOXYLESTERASE"/>
    <property type="match status" value="1"/>
</dbReference>
<dbReference type="InterPro" id="IPR050309">
    <property type="entry name" value="Type-B_Carboxylest/Lipase"/>
</dbReference>
<comment type="caution">
    <text evidence="5">The sequence shown here is derived from an EMBL/GenBank/DDBJ whole genome shotgun (WGS) entry which is preliminary data.</text>
</comment>
<keyword evidence="2 3" id="KW-0378">Hydrolase</keyword>
<evidence type="ECO:0000256" key="3">
    <source>
        <dbReference type="RuleBase" id="RU361235"/>
    </source>
</evidence>
<dbReference type="GO" id="GO:0016787">
    <property type="term" value="F:hydrolase activity"/>
    <property type="evidence" value="ECO:0007669"/>
    <property type="project" value="UniProtKB-KW"/>
</dbReference>
<feature type="domain" description="Carboxylesterase type B" evidence="4">
    <location>
        <begin position="64"/>
        <end position="553"/>
    </location>
</feature>
<comment type="similarity">
    <text evidence="1 3">Belongs to the type-B carboxylesterase/lipase family.</text>
</comment>
<sequence length="571" mass="62750">MKHHHLEASVPLPTQPTRKHTLWLVLAATCAFLTATASGHFHSPRPRVRIAEITHVGYYDRAHRQTKYLGIPYAQPPLGNLRFHPPRAYNLSHTVIADAFGPACPQSTPVPYPVSESCLTLNIWIPDVPAPVKRSLWSEIQNDGGGFINGSTLNYPADGLVEAAMDLGKPVIVASMNYRLGMFGFPVGAESAASDAHNLGLLDQRLALEWIHSHIALFGGDPKKITLFGESAGSMSVGAQMAYRGGNTGGIFRAAIMQSGAPSTMSASILSPRTRQETYDGIAQYLGCPVSGGVGSKDALRESFECVRSADTMDLQRAEWNVLEMPSSLRATYPFPAAFGYNIYPDDPFFFDAPDSIVENHQFGNVPLIIGATLDEGTHFVPPLSDTTALESYFTTTRPGFTAGLETSASRTAFDTFMSMYPDDPAAGSPFGTGNETWGRGNQTKRGAAMFGDWLFEAPRRKFTREAVKAGLPVWQVPSQRDERVITLAQVIPIIPTWILASRIRHLVLSYWLNFAYYLDPNSKGGNLPEWPQYGSDALSLQLKIQNCTVIEDDFRAESIEWLIKEKELYI</sequence>
<dbReference type="EC" id="3.1.1.-" evidence="3"/>
<accession>A0A8H3H9R5</accession>
<dbReference type="Proteomes" id="UP000663831">
    <property type="component" value="Unassembled WGS sequence"/>
</dbReference>
<dbReference type="InterPro" id="IPR002018">
    <property type="entry name" value="CarbesteraseB"/>
</dbReference>